<feature type="transmembrane region" description="Helical" evidence="6">
    <location>
        <begin position="565"/>
        <end position="588"/>
    </location>
</feature>
<keyword evidence="9" id="KW-1185">Reference proteome</keyword>
<dbReference type="InterPro" id="IPR013525">
    <property type="entry name" value="ABC2_TM"/>
</dbReference>
<dbReference type="EMBL" id="CVRR01000005">
    <property type="protein sequence ID" value="CRL33974.1"/>
    <property type="molecule type" value="Genomic_DNA"/>
</dbReference>
<dbReference type="NCBIfam" id="TIGR03061">
    <property type="entry name" value="pip_yhgE_Nterm"/>
    <property type="match status" value="1"/>
</dbReference>
<keyword evidence="3 6" id="KW-1133">Transmembrane helix</keyword>
<feature type="domain" description="ABC-2 type transporter transmembrane" evidence="7">
    <location>
        <begin position="404"/>
        <end position="701"/>
    </location>
</feature>
<dbReference type="GO" id="GO:0016020">
    <property type="term" value="C:membrane"/>
    <property type="evidence" value="ECO:0007669"/>
    <property type="project" value="UniProtKB-SubCell"/>
</dbReference>
<organism evidence="8 9">
    <name type="scientific">Roseburia faecis</name>
    <dbReference type="NCBI Taxonomy" id="301302"/>
    <lineage>
        <taxon>Bacteria</taxon>
        <taxon>Bacillati</taxon>
        <taxon>Bacillota</taxon>
        <taxon>Clostridia</taxon>
        <taxon>Lachnospirales</taxon>
        <taxon>Lachnospiraceae</taxon>
        <taxon>Roseburia</taxon>
    </lineage>
</organism>
<keyword evidence="4 6" id="KW-0472">Membrane</keyword>
<dbReference type="PANTHER" id="PTHR43077">
    <property type="entry name" value="TRANSPORT PERMEASE YVFS-RELATED"/>
    <property type="match status" value="1"/>
</dbReference>
<reference evidence="9" key="1">
    <citation type="submission" date="2015-05" db="EMBL/GenBank/DDBJ databases">
        <authorList>
            <consortium name="Pathogen Informatics"/>
        </authorList>
    </citation>
    <scope>NUCLEOTIDE SEQUENCE [LARGE SCALE GENOMIC DNA]</scope>
    <source>
        <strain evidence="9">M72</strain>
    </source>
</reference>
<accession>A0A0M6WDC0</accession>
<dbReference type="AlphaFoldDB" id="A0A0M6WDC0"/>
<dbReference type="Pfam" id="PF12698">
    <property type="entry name" value="ABC2_membrane_3"/>
    <property type="match status" value="2"/>
</dbReference>
<sequence>MKTAFQIFRRDVRRLLKNRAATLVMIGVCLLPSLYAWFNIAANMDPYANTSGIRVAIANCDTGTKTDVITMNAGDSIVEKLKENKSLGWQFVSEEKAKEGVQAGDYYAAIVIPENFSSSLVSILSGDLKRPKLDYYVNEKKNAIAPKITDTGATTVQQQINDTFSATASSAVSEIVKSSADSITRGLDDTQSELTSAITEVQNNLTDYQKLVKEFQKKVDKSDAQIKEIKESLDQVDEAAKDSSSSLKETSALLEKSQTALGKFYKQFSNGLTGGEVFLDEVSSSASKSLNKFEIKADKANLAVEDSLDTITRINEKNAKLLKDLEKLNQNLGKDTQLSASVGQKISQLQTQSISAQKLVNSLKSANTSMRKVLKNSKDTRSSLETLAEDNRESFQNSRIDFSKNIYPQLDQSLEGLADISGDLSTTLHSITSMTKQMRDLLDQLKSALHSSSKVFTQTGNVMGQVDQKLQKTVTDLQTLQNSDMYQNILSLEKIDAKDISNFMSSPVNIKTDVLYEVENYGTGMTPFYTNLALWVGGLILVSILKQEVDRDKEVPDFTPTSAYFGRILLFLIIGLIQGAIVCAGDIILLKVQCLHPVKFILAGMLTSFVYVNLIFALASTFKHMGKALAVLLVILQIPGSSGTYPIEMMPEFFQKLHPLLPFSYSISAMRECIAGYYHHTYRSSLGKLLVFLLVALFIGLVLRPLLMNLNHLFDVRLAETDLMICETDSKGRDNPQLQRIMQVIMKDDAWRKKLTEKTLAFEKYYPVMVRSGFICMMVIPLVFLILMFSLESKLVYLILWIVSLLALILYLLIVEYLHEEMKKKSVLGEMSSEELMKILKEENSK</sequence>
<evidence type="ECO:0000256" key="4">
    <source>
        <dbReference type="ARBA" id="ARBA00023136"/>
    </source>
</evidence>
<feature type="domain" description="ABC-2 type transporter transmembrane" evidence="7">
    <location>
        <begin position="35"/>
        <end position="178"/>
    </location>
</feature>
<protein>
    <recommendedName>
        <fullName evidence="7">ABC-2 type transporter transmembrane domain-containing protein</fullName>
    </recommendedName>
</protein>
<gene>
    <name evidence="8" type="ORF">M72_03571</name>
</gene>
<evidence type="ECO:0000256" key="1">
    <source>
        <dbReference type="ARBA" id="ARBA00004141"/>
    </source>
</evidence>
<keyword evidence="5" id="KW-0175">Coiled coil</keyword>
<dbReference type="NCBIfam" id="TIGR03062">
    <property type="entry name" value="pip_yhgE_Cterm"/>
    <property type="match status" value="1"/>
</dbReference>
<evidence type="ECO:0000256" key="2">
    <source>
        <dbReference type="ARBA" id="ARBA00022692"/>
    </source>
</evidence>
<feature type="transmembrane region" description="Helical" evidence="6">
    <location>
        <begin position="20"/>
        <end position="38"/>
    </location>
</feature>
<dbReference type="PANTHER" id="PTHR43077:SF10">
    <property type="entry name" value="TRANSPORT PERMEASE PROTEIN"/>
    <property type="match status" value="1"/>
</dbReference>
<evidence type="ECO:0000259" key="7">
    <source>
        <dbReference type="Pfam" id="PF12698"/>
    </source>
</evidence>
<dbReference type="RefSeq" id="WP_055067079.1">
    <property type="nucleotide sequence ID" value="NZ_CP173697.1"/>
</dbReference>
<dbReference type="InterPro" id="IPR017501">
    <property type="entry name" value="Phage_infect_YhgE_C"/>
</dbReference>
<feature type="transmembrane region" description="Helical" evidence="6">
    <location>
        <begin position="689"/>
        <end position="707"/>
    </location>
</feature>
<dbReference type="OrthoDB" id="9811483at2"/>
<dbReference type="InterPro" id="IPR017500">
    <property type="entry name" value="Phage_infect_YhgE_N"/>
</dbReference>
<feature type="transmembrane region" description="Helical" evidence="6">
    <location>
        <begin position="600"/>
        <end position="622"/>
    </location>
</feature>
<feature type="transmembrane region" description="Helical" evidence="6">
    <location>
        <begin position="795"/>
        <end position="815"/>
    </location>
</feature>
<dbReference type="InterPro" id="IPR051328">
    <property type="entry name" value="T7SS_ABC-Transporter"/>
</dbReference>
<feature type="transmembrane region" description="Helical" evidence="6">
    <location>
        <begin position="629"/>
        <end position="647"/>
    </location>
</feature>
<dbReference type="STRING" id="301302.ERS852420_00047"/>
<feature type="coiled-coil region" evidence="5">
    <location>
        <begin position="198"/>
        <end position="239"/>
    </location>
</feature>
<dbReference type="Gene3D" id="3.40.1710.10">
    <property type="entry name" value="abc type-2 transporter like domain"/>
    <property type="match status" value="1"/>
</dbReference>
<evidence type="ECO:0000256" key="5">
    <source>
        <dbReference type="SAM" id="Coils"/>
    </source>
</evidence>
<evidence type="ECO:0000256" key="6">
    <source>
        <dbReference type="SAM" id="Phobius"/>
    </source>
</evidence>
<feature type="transmembrane region" description="Helical" evidence="6">
    <location>
        <begin position="528"/>
        <end position="545"/>
    </location>
</feature>
<evidence type="ECO:0000313" key="9">
    <source>
        <dbReference type="Proteomes" id="UP000049979"/>
    </source>
</evidence>
<evidence type="ECO:0000256" key="3">
    <source>
        <dbReference type="ARBA" id="ARBA00022989"/>
    </source>
</evidence>
<name>A0A0M6WDC0_9FIRM</name>
<feature type="transmembrane region" description="Helical" evidence="6">
    <location>
        <begin position="768"/>
        <end position="789"/>
    </location>
</feature>
<dbReference type="GO" id="GO:0140359">
    <property type="term" value="F:ABC-type transporter activity"/>
    <property type="evidence" value="ECO:0007669"/>
    <property type="project" value="InterPro"/>
</dbReference>
<proteinExistence type="predicted"/>
<comment type="subcellular location">
    <subcellularLocation>
        <location evidence="1">Membrane</location>
        <topology evidence="1">Multi-pass membrane protein</topology>
    </subcellularLocation>
</comment>
<dbReference type="Proteomes" id="UP000049979">
    <property type="component" value="Unassembled WGS sequence"/>
</dbReference>
<keyword evidence="2 6" id="KW-0812">Transmembrane</keyword>
<evidence type="ECO:0000313" key="8">
    <source>
        <dbReference type="EMBL" id="CRL33974.1"/>
    </source>
</evidence>